<evidence type="ECO:0000256" key="2">
    <source>
        <dbReference type="ARBA" id="ARBA00005381"/>
    </source>
</evidence>
<comment type="similarity">
    <text evidence="2">Belongs to the adenylyl cyclase class-3 family.</text>
</comment>
<comment type="caution">
    <text evidence="7">The sequence shown here is derived from an EMBL/GenBank/DDBJ whole genome shotgun (WGS) entry which is preliminary data.</text>
</comment>
<keyword evidence="3" id="KW-1003">Cell membrane</keyword>
<dbReference type="InterPro" id="IPR029787">
    <property type="entry name" value="Nucleotide_cyclase"/>
</dbReference>
<gene>
    <name evidence="7" type="ORF">ENR47_07670</name>
</gene>
<feature type="domain" description="2Fe-2S ferredoxin-type" evidence="6">
    <location>
        <begin position="1"/>
        <end position="97"/>
    </location>
</feature>
<dbReference type="Gene3D" id="3.10.20.30">
    <property type="match status" value="1"/>
</dbReference>
<evidence type="ECO:0000256" key="1">
    <source>
        <dbReference type="ARBA" id="ARBA00004651"/>
    </source>
</evidence>
<evidence type="ECO:0000256" key="3">
    <source>
        <dbReference type="ARBA" id="ARBA00022475"/>
    </source>
</evidence>
<evidence type="ECO:0000313" key="7">
    <source>
        <dbReference type="EMBL" id="HGW94145.1"/>
    </source>
</evidence>
<dbReference type="GO" id="GO:0051536">
    <property type="term" value="F:iron-sulfur cluster binding"/>
    <property type="evidence" value="ECO:0007669"/>
    <property type="project" value="InterPro"/>
</dbReference>
<comment type="subcellular location">
    <subcellularLocation>
        <location evidence="1">Cell membrane</location>
        <topology evidence="1">Multi-pass membrane protein</topology>
    </subcellularLocation>
</comment>
<dbReference type="GO" id="GO:0006171">
    <property type="term" value="P:cAMP biosynthetic process"/>
    <property type="evidence" value="ECO:0007669"/>
    <property type="project" value="TreeGrafter"/>
</dbReference>
<dbReference type="EMBL" id="DSRD01000491">
    <property type="protein sequence ID" value="HGW94145.1"/>
    <property type="molecule type" value="Genomic_DNA"/>
</dbReference>
<dbReference type="PANTHER" id="PTHR43081">
    <property type="entry name" value="ADENYLATE CYCLASE, TERMINAL-DIFFERENTIATION SPECIFIC-RELATED"/>
    <property type="match status" value="1"/>
</dbReference>
<accession>A0A832M342</accession>
<feature type="domain" description="Guanylate cyclase" evidence="5">
    <location>
        <begin position="124"/>
        <end position="255"/>
    </location>
</feature>
<dbReference type="GO" id="GO:0035556">
    <property type="term" value="P:intracellular signal transduction"/>
    <property type="evidence" value="ECO:0007669"/>
    <property type="project" value="InterPro"/>
</dbReference>
<keyword evidence="4" id="KW-0472">Membrane</keyword>
<evidence type="ECO:0000256" key="4">
    <source>
        <dbReference type="ARBA" id="ARBA00023136"/>
    </source>
</evidence>
<dbReference type="InterPro" id="IPR012675">
    <property type="entry name" value="Beta-grasp_dom_sf"/>
</dbReference>
<dbReference type="PANTHER" id="PTHR43081:SF17">
    <property type="entry name" value="BLL5647 PROTEIN"/>
    <property type="match status" value="1"/>
</dbReference>
<dbReference type="SUPFAM" id="SSF54292">
    <property type="entry name" value="2Fe-2S ferredoxin-like"/>
    <property type="match status" value="1"/>
</dbReference>
<evidence type="ECO:0000259" key="5">
    <source>
        <dbReference type="PROSITE" id="PS50125"/>
    </source>
</evidence>
<dbReference type="Pfam" id="PF00211">
    <property type="entry name" value="Guanylate_cyc"/>
    <property type="match status" value="1"/>
</dbReference>
<dbReference type="Pfam" id="PF00111">
    <property type="entry name" value="Fer2"/>
    <property type="match status" value="1"/>
</dbReference>
<dbReference type="CDD" id="cd00207">
    <property type="entry name" value="fer2"/>
    <property type="match status" value="1"/>
</dbReference>
<protein>
    <submittedName>
        <fullName evidence="7">Adenylate/guanylate cyclase domain-containing protein</fullName>
    </submittedName>
</protein>
<dbReference type="CDD" id="cd07302">
    <property type="entry name" value="CHD"/>
    <property type="match status" value="1"/>
</dbReference>
<organism evidence="7">
    <name type="scientific">Oscillatoriales cyanobacterium SpSt-402</name>
    <dbReference type="NCBI Taxonomy" id="2282168"/>
    <lineage>
        <taxon>Bacteria</taxon>
        <taxon>Bacillati</taxon>
        <taxon>Cyanobacteriota</taxon>
        <taxon>Cyanophyceae</taxon>
        <taxon>Oscillatoriophycideae</taxon>
        <taxon>Oscillatoriales</taxon>
    </lineage>
</organism>
<dbReference type="GO" id="GO:0005886">
    <property type="term" value="C:plasma membrane"/>
    <property type="evidence" value="ECO:0007669"/>
    <property type="project" value="UniProtKB-SubCell"/>
</dbReference>
<sequence length="348" mass="38384">MQIYYLPDQRMVEAELVSTLLDASLEAGIPHTHVCGGNARCSTCRVMILEGQEYCAPRTPAEQELATQLGFEPSVRLACQTAIAQHGKIALRRLSLDAEDMALFFDQASGRVTSRLLGQEKSVAILFADIRGFTAFSEALPPYDVIYVLNRYFQRMVQVINRHGGTINVYMGDGFMALFGVENPDRAVERAVHAGVEMLATVEDLNPSLEMLYQRRLEIGIGIHFGGTVIGTIGDPKSPKMTAIGDAVNLASRIEAANKKLGTNLLISEDAYQETRAQVIVNAQFNVQLPGKSGEYCLYEIRDVIPCPAYDAALLAKRVISPAKQVAPSRPWLIALWKTIQKFFGHHE</sequence>
<dbReference type="GO" id="GO:0004016">
    <property type="term" value="F:adenylate cyclase activity"/>
    <property type="evidence" value="ECO:0007669"/>
    <property type="project" value="UniProtKB-ARBA"/>
</dbReference>
<dbReference type="InterPro" id="IPR001054">
    <property type="entry name" value="A/G_cyclase"/>
</dbReference>
<dbReference type="Gene3D" id="3.30.70.1230">
    <property type="entry name" value="Nucleotide cyclase"/>
    <property type="match status" value="1"/>
</dbReference>
<dbReference type="PROSITE" id="PS51085">
    <property type="entry name" value="2FE2S_FER_2"/>
    <property type="match status" value="1"/>
</dbReference>
<dbReference type="AlphaFoldDB" id="A0A832M342"/>
<dbReference type="InterPro" id="IPR050697">
    <property type="entry name" value="Adenylyl/Guanylyl_Cyclase_3/4"/>
</dbReference>
<dbReference type="PROSITE" id="PS50125">
    <property type="entry name" value="GUANYLATE_CYCLASE_2"/>
    <property type="match status" value="1"/>
</dbReference>
<dbReference type="InterPro" id="IPR001041">
    <property type="entry name" value="2Fe-2S_ferredoxin-type"/>
</dbReference>
<proteinExistence type="inferred from homology"/>
<dbReference type="InterPro" id="IPR036010">
    <property type="entry name" value="2Fe-2S_ferredoxin-like_sf"/>
</dbReference>
<reference evidence="7" key="1">
    <citation type="journal article" date="2020" name="mSystems">
        <title>Genome- and Community-Level Interaction Insights into Carbon Utilization and Element Cycling Functions of Hydrothermarchaeota in Hydrothermal Sediment.</title>
        <authorList>
            <person name="Zhou Z."/>
            <person name="Liu Y."/>
            <person name="Xu W."/>
            <person name="Pan J."/>
            <person name="Luo Z.H."/>
            <person name="Li M."/>
        </authorList>
    </citation>
    <scope>NUCLEOTIDE SEQUENCE [LARGE SCALE GENOMIC DNA]</scope>
    <source>
        <strain evidence="7">SpSt-402</strain>
    </source>
</reference>
<dbReference type="SMART" id="SM00044">
    <property type="entry name" value="CYCc"/>
    <property type="match status" value="1"/>
</dbReference>
<evidence type="ECO:0000259" key="6">
    <source>
        <dbReference type="PROSITE" id="PS51085"/>
    </source>
</evidence>
<dbReference type="SUPFAM" id="SSF55073">
    <property type="entry name" value="Nucleotide cyclase"/>
    <property type="match status" value="1"/>
</dbReference>
<name>A0A832M342_9CYAN</name>